<dbReference type="PANTHER" id="PTHR11404">
    <property type="entry name" value="SUPEROXIDE DISMUTASE 2"/>
    <property type="match status" value="1"/>
</dbReference>
<evidence type="ECO:0000259" key="5">
    <source>
        <dbReference type="PROSITE" id="PS51782"/>
    </source>
</evidence>
<dbReference type="InterPro" id="IPR036779">
    <property type="entry name" value="LysM_dom_sf"/>
</dbReference>
<dbReference type="SUPFAM" id="SSF54719">
    <property type="entry name" value="Fe,Mn superoxide dismutase (SOD), C-terminal domain"/>
    <property type="match status" value="1"/>
</dbReference>
<dbReference type="STRING" id="1121421.SAMN02745123_03491"/>
<evidence type="ECO:0000256" key="1">
    <source>
        <dbReference type="ARBA" id="ARBA00008714"/>
    </source>
</evidence>
<proteinExistence type="inferred from homology"/>
<protein>
    <recommendedName>
        <fullName evidence="2">superoxide dismutase</fullName>
        <ecNumber evidence="2">1.15.1.1</ecNumber>
    </recommendedName>
</protein>
<dbReference type="OrthoDB" id="9803125at2"/>
<dbReference type="AlphaFoldDB" id="A0A1M6W5S6"/>
<accession>A0A1M6W5S6</accession>
<reference evidence="7" key="1">
    <citation type="submission" date="2016-11" db="EMBL/GenBank/DDBJ databases">
        <authorList>
            <person name="Varghese N."/>
            <person name="Submissions S."/>
        </authorList>
    </citation>
    <scope>NUCLEOTIDE SEQUENCE [LARGE SCALE GENOMIC DNA]</scope>
    <source>
        <strain evidence="7">DSM 10349</strain>
    </source>
</reference>
<dbReference type="GO" id="GO:0046872">
    <property type="term" value="F:metal ion binding"/>
    <property type="evidence" value="ECO:0007669"/>
    <property type="project" value="UniProtKB-KW"/>
</dbReference>
<dbReference type="RefSeq" id="WP_084082483.1">
    <property type="nucleotide sequence ID" value="NZ_FRAR01000028.1"/>
</dbReference>
<evidence type="ECO:0000256" key="3">
    <source>
        <dbReference type="ARBA" id="ARBA00022723"/>
    </source>
</evidence>
<evidence type="ECO:0000313" key="7">
    <source>
        <dbReference type="Proteomes" id="UP000183997"/>
    </source>
</evidence>
<feature type="domain" description="LysM" evidence="5">
    <location>
        <begin position="2"/>
        <end position="47"/>
    </location>
</feature>
<dbReference type="InterPro" id="IPR050265">
    <property type="entry name" value="Fe/Mn_Superoxide_Dismutase"/>
</dbReference>
<keyword evidence="3" id="KW-0479">Metal-binding</keyword>
<comment type="similarity">
    <text evidence="1">Belongs to the iron/manganese superoxide dismutase family.</text>
</comment>
<gene>
    <name evidence="6" type="ORF">SAMN02745123_03491</name>
</gene>
<dbReference type="SUPFAM" id="SSF46609">
    <property type="entry name" value="Fe,Mn superoxide dismutase (SOD), N-terminal domain"/>
    <property type="match status" value="1"/>
</dbReference>
<dbReference type="Proteomes" id="UP000183997">
    <property type="component" value="Unassembled WGS sequence"/>
</dbReference>
<dbReference type="GO" id="GO:0004784">
    <property type="term" value="F:superoxide dismutase activity"/>
    <property type="evidence" value="ECO:0007669"/>
    <property type="project" value="UniProtKB-EC"/>
</dbReference>
<evidence type="ECO:0000256" key="4">
    <source>
        <dbReference type="ARBA" id="ARBA00023002"/>
    </source>
</evidence>
<dbReference type="Gene3D" id="3.55.40.20">
    <property type="entry name" value="Iron/manganese superoxide dismutase, C-terminal domain"/>
    <property type="match status" value="1"/>
</dbReference>
<dbReference type="InterPro" id="IPR018392">
    <property type="entry name" value="LysM"/>
</dbReference>
<dbReference type="InterPro" id="IPR019832">
    <property type="entry name" value="Mn/Fe_SOD_C"/>
</dbReference>
<dbReference type="Pfam" id="PF01476">
    <property type="entry name" value="LysM"/>
    <property type="match status" value="1"/>
</dbReference>
<evidence type="ECO:0000256" key="2">
    <source>
        <dbReference type="ARBA" id="ARBA00012682"/>
    </source>
</evidence>
<dbReference type="Pfam" id="PF02777">
    <property type="entry name" value="Sod_Fe_C"/>
    <property type="match status" value="1"/>
</dbReference>
<dbReference type="InterPro" id="IPR036324">
    <property type="entry name" value="Mn/Fe_SOD_N_sf"/>
</dbReference>
<keyword evidence="7" id="KW-1185">Reference proteome</keyword>
<dbReference type="EC" id="1.15.1.1" evidence="2"/>
<dbReference type="CDD" id="cd00118">
    <property type="entry name" value="LysM"/>
    <property type="match status" value="1"/>
</dbReference>
<dbReference type="SUPFAM" id="SSF54106">
    <property type="entry name" value="LysM domain"/>
    <property type="match status" value="1"/>
</dbReference>
<dbReference type="EMBL" id="FRAR01000028">
    <property type="protein sequence ID" value="SHK89049.1"/>
    <property type="molecule type" value="Genomic_DNA"/>
</dbReference>
<name>A0A1M6W5S6_9FIRM</name>
<evidence type="ECO:0000313" key="6">
    <source>
        <dbReference type="EMBL" id="SHK89049.1"/>
    </source>
</evidence>
<organism evidence="6 7">
    <name type="scientific">Desulforamulus aeronauticus DSM 10349</name>
    <dbReference type="NCBI Taxonomy" id="1121421"/>
    <lineage>
        <taxon>Bacteria</taxon>
        <taxon>Bacillati</taxon>
        <taxon>Bacillota</taxon>
        <taxon>Clostridia</taxon>
        <taxon>Eubacteriales</taxon>
        <taxon>Peptococcaceae</taxon>
        <taxon>Desulforamulus</taxon>
    </lineage>
</organism>
<dbReference type="Gene3D" id="3.10.350.10">
    <property type="entry name" value="LysM domain"/>
    <property type="match status" value="1"/>
</dbReference>
<keyword evidence="4" id="KW-0560">Oxidoreductase</keyword>
<sequence>MPRHVIRPGDTIKTIVKKYNANTNNLAIANTHLENLENLNPGDVVYIPAASDGTYNFLETKNLKSSLRTMMGFSVRQIQEHYKLYQDYVIKINEIRAKLQALKQKEADSIYSEYRALKTAELYAVNNCKLHEYYFENMGGRGGNATGNVLEVIVRDFGSYEYWEKDFRATCLMARNWAILGYDFDDGHLHNYGYDEDAGLAVRIEPLLVVDLAEHAYFLDYGTNRTSYLDAFAKNIDWAVVKSRFTNIKI</sequence>
<dbReference type="PROSITE" id="PS51782">
    <property type="entry name" value="LYSM"/>
    <property type="match status" value="1"/>
</dbReference>
<dbReference type="PANTHER" id="PTHR11404:SF6">
    <property type="entry name" value="SUPEROXIDE DISMUTASE [MN], MITOCHONDRIAL"/>
    <property type="match status" value="1"/>
</dbReference>
<dbReference type="InterPro" id="IPR036314">
    <property type="entry name" value="SOD_C_sf"/>
</dbReference>